<proteinExistence type="inferred from homology"/>
<dbReference type="InterPro" id="IPR017972">
    <property type="entry name" value="Cyt_P450_CS"/>
</dbReference>
<gene>
    <name evidence="4" type="ORF">H9L22_08260</name>
</gene>
<protein>
    <submittedName>
        <fullName evidence="4">Cytochrome P450</fullName>
    </submittedName>
</protein>
<dbReference type="PANTHER" id="PTHR46696:SF1">
    <property type="entry name" value="CYTOCHROME P450 YJIB-RELATED"/>
    <property type="match status" value="1"/>
</dbReference>
<dbReference type="Pfam" id="PF00067">
    <property type="entry name" value="p450"/>
    <property type="match status" value="1"/>
</dbReference>
<sequence>MTGESTQRRAVRAGEPDTPRVEPGEAVWRIRSLSVARQVLRARHATTQAGFTAEAIPRGFLRHHPILVSDGPLHDEQRAKVARFFAPAVVGDRYADQMADCADRLLADAVRQGTCRLEELALLFSVEVTAQVVGLTHSSVPRMARRLVSFLNQPPVDVTRPDFGRTRVMWARAAWDALIPIGRFYLADVRPAIRERRRRRREDVISHLLDQGYTDTDILVECVTYGTAGMVTTREFIVMCTWHLLQNAPLAERYLVAGQKERFAILNEIARLEPVVGHLYRRAGEPIEVAEDGQRWTIPEGSLVDLCIRQTNADEESVGPQPLQLRPGRPMESGVNAAALTFGDGAHRCPGQPLALWETDALLSRLLSLRPEVAQAPTLTWVQLIEGYQLRGLQLSFPAGSRVDEVGSGGTGIA</sequence>
<reference evidence="4 5" key="1">
    <citation type="submission" date="2020-08" db="EMBL/GenBank/DDBJ databases">
        <title>Genome sequence of Tessaracoccus defluvii JCM 17540T.</title>
        <authorList>
            <person name="Hyun D.-W."/>
            <person name="Bae J.-W."/>
        </authorList>
    </citation>
    <scope>NUCLEOTIDE SEQUENCE [LARGE SCALE GENOMIC DNA]</scope>
    <source>
        <strain evidence="4 5">JCM 17540</strain>
    </source>
</reference>
<keyword evidence="2" id="KW-0503">Monooxygenase</keyword>
<dbReference type="CDD" id="cd00302">
    <property type="entry name" value="cytochrome_P450"/>
    <property type="match status" value="1"/>
</dbReference>
<name>A0A7H0HAZ5_9ACTN</name>
<feature type="region of interest" description="Disordered" evidence="3">
    <location>
        <begin position="1"/>
        <end position="22"/>
    </location>
</feature>
<evidence type="ECO:0000313" key="5">
    <source>
        <dbReference type="Proteomes" id="UP000516117"/>
    </source>
</evidence>
<evidence type="ECO:0000256" key="1">
    <source>
        <dbReference type="ARBA" id="ARBA00010617"/>
    </source>
</evidence>
<dbReference type="InterPro" id="IPR036396">
    <property type="entry name" value="Cyt_P450_sf"/>
</dbReference>
<accession>A0A7H0HAZ5</accession>
<keyword evidence="2" id="KW-0479">Metal-binding</keyword>
<dbReference type="EMBL" id="CP060789">
    <property type="protein sequence ID" value="QNP57711.1"/>
    <property type="molecule type" value="Genomic_DNA"/>
</dbReference>
<dbReference type="InterPro" id="IPR001128">
    <property type="entry name" value="Cyt_P450"/>
</dbReference>
<dbReference type="AlphaFoldDB" id="A0A7H0HAZ5"/>
<evidence type="ECO:0000256" key="2">
    <source>
        <dbReference type="RuleBase" id="RU000461"/>
    </source>
</evidence>
<keyword evidence="5" id="KW-1185">Reference proteome</keyword>
<comment type="similarity">
    <text evidence="1 2">Belongs to the cytochrome P450 family.</text>
</comment>
<evidence type="ECO:0000313" key="4">
    <source>
        <dbReference type="EMBL" id="QNP57711.1"/>
    </source>
</evidence>
<dbReference type="GO" id="GO:0004497">
    <property type="term" value="F:monooxygenase activity"/>
    <property type="evidence" value="ECO:0007669"/>
    <property type="project" value="UniProtKB-KW"/>
</dbReference>
<dbReference type="RefSeq" id="WP_187722792.1">
    <property type="nucleotide sequence ID" value="NZ_BAABBL010000025.1"/>
</dbReference>
<dbReference type="GO" id="GO:0016705">
    <property type="term" value="F:oxidoreductase activity, acting on paired donors, with incorporation or reduction of molecular oxygen"/>
    <property type="evidence" value="ECO:0007669"/>
    <property type="project" value="InterPro"/>
</dbReference>
<dbReference type="PRINTS" id="PR00359">
    <property type="entry name" value="BP450"/>
</dbReference>
<dbReference type="GO" id="GO:0005506">
    <property type="term" value="F:iron ion binding"/>
    <property type="evidence" value="ECO:0007669"/>
    <property type="project" value="InterPro"/>
</dbReference>
<keyword evidence="2" id="KW-0560">Oxidoreductase</keyword>
<dbReference type="Gene3D" id="1.10.630.10">
    <property type="entry name" value="Cytochrome P450"/>
    <property type="match status" value="1"/>
</dbReference>
<feature type="compositionally biased region" description="Basic and acidic residues" evidence="3">
    <location>
        <begin position="12"/>
        <end position="22"/>
    </location>
</feature>
<dbReference type="GO" id="GO:0020037">
    <property type="term" value="F:heme binding"/>
    <property type="evidence" value="ECO:0007669"/>
    <property type="project" value="InterPro"/>
</dbReference>
<evidence type="ECO:0000256" key="3">
    <source>
        <dbReference type="SAM" id="MobiDB-lite"/>
    </source>
</evidence>
<dbReference type="PROSITE" id="PS00086">
    <property type="entry name" value="CYTOCHROME_P450"/>
    <property type="match status" value="1"/>
</dbReference>
<dbReference type="InterPro" id="IPR002397">
    <property type="entry name" value="Cyt_P450_B"/>
</dbReference>
<dbReference type="SUPFAM" id="SSF48264">
    <property type="entry name" value="Cytochrome P450"/>
    <property type="match status" value="1"/>
</dbReference>
<dbReference type="PANTHER" id="PTHR46696">
    <property type="entry name" value="P450, PUTATIVE (EUROFUNG)-RELATED"/>
    <property type="match status" value="1"/>
</dbReference>
<keyword evidence="2" id="KW-0408">Iron</keyword>
<organism evidence="4 5">
    <name type="scientific">Tessaracoccus defluvii</name>
    <dbReference type="NCBI Taxonomy" id="1285901"/>
    <lineage>
        <taxon>Bacteria</taxon>
        <taxon>Bacillati</taxon>
        <taxon>Actinomycetota</taxon>
        <taxon>Actinomycetes</taxon>
        <taxon>Propionibacteriales</taxon>
        <taxon>Propionibacteriaceae</taxon>
        <taxon>Tessaracoccus</taxon>
    </lineage>
</organism>
<dbReference type="KEGG" id="tdf:H9L22_08260"/>
<dbReference type="Proteomes" id="UP000516117">
    <property type="component" value="Chromosome"/>
</dbReference>
<keyword evidence="2" id="KW-0349">Heme</keyword>